<keyword evidence="4" id="KW-1185">Reference proteome</keyword>
<gene>
    <name evidence="3" type="ORF">OTU49_004150</name>
</gene>
<dbReference type="PANTHER" id="PTHR45710">
    <property type="entry name" value="C-TYPE LECTIN DOMAIN-CONTAINING PROTEIN 180"/>
    <property type="match status" value="1"/>
</dbReference>
<evidence type="ECO:0000313" key="3">
    <source>
        <dbReference type="EMBL" id="KAK8753376.1"/>
    </source>
</evidence>
<dbReference type="AlphaFoldDB" id="A0AAW0YP87"/>
<proteinExistence type="predicted"/>
<dbReference type="InterPro" id="IPR016186">
    <property type="entry name" value="C-type_lectin-like/link_sf"/>
</dbReference>
<dbReference type="InterPro" id="IPR050828">
    <property type="entry name" value="C-type_lectin/matrix_domain"/>
</dbReference>
<dbReference type="InterPro" id="IPR001304">
    <property type="entry name" value="C-type_lectin-like"/>
</dbReference>
<protein>
    <recommendedName>
        <fullName evidence="2">C-type lectin domain-containing protein</fullName>
    </recommendedName>
</protein>
<evidence type="ECO:0000259" key="2">
    <source>
        <dbReference type="PROSITE" id="PS50041"/>
    </source>
</evidence>
<organism evidence="3 4">
    <name type="scientific">Cherax quadricarinatus</name>
    <name type="common">Australian red claw crayfish</name>
    <dbReference type="NCBI Taxonomy" id="27406"/>
    <lineage>
        <taxon>Eukaryota</taxon>
        <taxon>Metazoa</taxon>
        <taxon>Ecdysozoa</taxon>
        <taxon>Arthropoda</taxon>
        <taxon>Crustacea</taxon>
        <taxon>Multicrustacea</taxon>
        <taxon>Malacostraca</taxon>
        <taxon>Eumalacostraca</taxon>
        <taxon>Eucarida</taxon>
        <taxon>Decapoda</taxon>
        <taxon>Pleocyemata</taxon>
        <taxon>Astacidea</taxon>
        <taxon>Parastacoidea</taxon>
        <taxon>Parastacidae</taxon>
        <taxon>Cherax</taxon>
    </lineage>
</organism>
<keyword evidence="1" id="KW-0732">Signal</keyword>
<dbReference type="Gene3D" id="3.10.100.10">
    <property type="entry name" value="Mannose-Binding Protein A, subunit A"/>
    <property type="match status" value="1"/>
</dbReference>
<feature type="signal peptide" evidence="1">
    <location>
        <begin position="1"/>
        <end position="19"/>
    </location>
</feature>
<dbReference type="SMART" id="SM00034">
    <property type="entry name" value="CLECT"/>
    <property type="match status" value="1"/>
</dbReference>
<sequence length="168" mass="18683">QPVTMINFLFLLLLLGASASCFKLPQKFIMKGEVSCESPFQEVGGRCMYVDILNKGTWSVMRNHCKSLGGDLVKLNDGEVYAALIRHIHGNGFPIDYYWIGATDEGHEGLWVWIDQEPVQMGTPYWANCGCDNDQMPTGGTAQNCALLDAHFHLYFNDGTCSQEANVI</sequence>
<comment type="caution">
    <text evidence="3">The sequence shown here is derived from an EMBL/GenBank/DDBJ whole genome shotgun (WGS) entry which is preliminary data.</text>
</comment>
<feature type="non-terminal residue" evidence="3">
    <location>
        <position position="168"/>
    </location>
</feature>
<feature type="chain" id="PRO_5043587014" description="C-type lectin domain-containing protein" evidence="1">
    <location>
        <begin position="20"/>
        <end position="168"/>
    </location>
</feature>
<accession>A0AAW0YP87</accession>
<dbReference type="EMBL" id="JARKIK010000003">
    <property type="protein sequence ID" value="KAK8753376.1"/>
    <property type="molecule type" value="Genomic_DNA"/>
</dbReference>
<dbReference type="Pfam" id="PF00059">
    <property type="entry name" value="Lectin_C"/>
    <property type="match status" value="1"/>
</dbReference>
<dbReference type="PROSITE" id="PS50041">
    <property type="entry name" value="C_TYPE_LECTIN_2"/>
    <property type="match status" value="1"/>
</dbReference>
<dbReference type="CDD" id="cd00037">
    <property type="entry name" value="CLECT"/>
    <property type="match status" value="1"/>
</dbReference>
<dbReference type="SUPFAM" id="SSF56436">
    <property type="entry name" value="C-type lectin-like"/>
    <property type="match status" value="1"/>
</dbReference>
<reference evidence="3 4" key="1">
    <citation type="journal article" date="2024" name="BMC Genomics">
        <title>Genome assembly of redclaw crayfish (Cherax quadricarinatus) provides insights into its immune adaptation and hypoxia tolerance.</title>
        <authorList>
            <person name="Liu Z."/>
            <person name="Zheng J."/>
            <person name="Li H."/>
            <person name="Fang K."/>
            <person name="Wang S."/>
            <person name="He J."/>
            <person name="Zhou D."/>
            <person name="Weng S."/>
            <person name="Chi M."/>
            <person name="Gu Z."/>
            <person name="He J."/>
            <person name="Li F."/>
            <person name="Wang M."/>
        </authorList>
    </citation>
    <scope>NUCLEOTIDE SEQUENCE [LARGE SCALE GENOMIC DNA]</scope>
    <source>
        <strain evidence="3">ZL_2023a</strain>
    </source>
</reference>
<evidence type="ECO:0000256" key="1">
    <source>
        <dbReference type="SAM" id="SignalP"/>
    </source>
</evidence>
<dbReference type="InterPro" id="IPR016187">
    <property type="entry name" value="CTDL_fold"/>
</dbReference>
<evidence type="ECO:0000313" key="4">
    <source>
        <dbReference type="Proteomes" id="UP001445076"/>
    </source>
</evidence>
<feature type="non-terminal residue" evidence="3">
    <location>
        <position position="1"/>
    </location>
</feature>
<feature type="domain" description="C-type lectin" evidence="2">
    <location>
        <begin position="43"/>
        <end position="168"/>
    </location>
</feature>
<dbReference type="PANTHER" id="PTHR45710:SF26">
    <property type="entry name" value="RH26557P"/>
    <property type="match status" value="1"/>
</dbReference>
<dbReference type="Proteomes" id="UP001445076">
    <property type="component" value="Unassembled WGS sequence"/>
</dbReference>
<name>A0AAW0YP87_CHEQU</name>